<keyword evidence="1" id="KW-1133">Transmembrane helix</keyword>
<dbReference type="OrthoDB" id="433924at2759"/>
<proteinExistence type="predicted"/>
<organism evidence="2 3">
    <name type="scientific">Danionella cerebrum</name>
    <dbReference type="NCBI Taxonomy" id="2873325"/>
    <lineage>
        <taxon>Eukaryota</taxon>
        <taxon>Metazoa</taxon>
        <taxon>Chordata</taxon>
        <taxon>Craniata</taxon>
        <taxon>Vertebrata</taxon>
        <taxon>Euteleostomi</taxon>
        <taxon>Actinopterygii</taxon>
        <taxon>Neopterygii</taxon>
        <taxon>Teleostei</taxon>
        <taxon>Ostariophysi</taxon>
        <taxon>Cypriniformes</taxon>
        <taxon>Danionidae</taxon>
        <taxon>Danioninae</taxon>
        <taxon>Danionella</taxon>
    </lineage>
</organism>
<dbReference type="EMBL" id="SRMA01025321">
    <property type="protein sequence ID" value="TRY96106.1"/>
    <property type="molecule type" value="Genomic_DNA"/>
</dbReference>
<comment type="caution">
    <text evidence="2">The sequence shown here is derived from an EMBL/GenBank/DDBJ whole genome shotgun (WGS) entry which is preliminary data.</text>
</comment>
<feature type="transmembrane region" description="Helical" evidence="1">
    <location>
        <begin position="49"/>
        <end position="66"/>
    </location>
</feature>
<evidence type="ECO:0000313" key="2">
    <source>
        <dbReference type="EMBL" id="TRY96106.1"/>
    </source>
</evidence>
<sequence length="77" mass="8505">MARELLFEQFAYWLEAPLDGCVSGNQQTLVQGGALNAVTLLHFKRSHPLNSFIVILFIFLAVPPFSPGQGATQVKFL</sequence>
<gene>
    <name evidence="2" type="ORF">DNTS_015576</name>
</gene>
<keyword evidence="1" id="KW-0812">Transmembrane</keyword>
<evidence type="ECO:0000256" key="1">
    <source>
        <dbReference type="SAM" id="Phobius"/>
    </source>
</evidence>
<name>A0A553R1P2_9TELE</name>
<dbReference type="Proteomes" id="UP000316079">
    <property type="component" value="Unassembled WGS sequence"/>
</dbReference>
<accession>A0A553R1P2</accession>
<evidence type="ECO:0000313" key="3">
    <source>
        <dbReference type="Proteomes" id="UP000316079"/>
    </source>
</evidence>
<keyword evidence="3" id="KW-1185">Reference proteome</keyword>
<keyword evidence="1" id="KW-0472">Membrane</keyword>
<reference evidence="2 3" key="1">
    <citation type="journal article" date="2019" name="Sci. Data">
        <title>Hybrid genome assembly and annotation of Danionella translucida.</title>
        <authorList>
            <person name="Kadobianskyi M."/>
            <person name="Schulze L."/>
            <person name="Schuelke M."/>
            <person name="Judkewitz B."/>
        </authorList>
    </citation>
    <scope>NUCLEOTIDE SEQUENCE [LARGE SCALE GENOMIC DNA]</scope>
    <source>
        <strain evidence="2 3">Bolton</strain>
    </source>
</reference>
<protein>
    <submittedName>
        <fullName evidence="2">Uncharacterized protein</fullName>
    </submittedName>
</protein>
<dbReference type="AlphaFoldDB" id="A0A553R1P2"/>